<sequence>MSNYKAPSFLSIPNYFKVNDISLWSLDDYCNQLGEDMKGAPLSAHERMYIDYLNLIKSDENLPRIIKSKIGALIKGKEKNHETKNRSINQVDNTESRIVLNISNSNNTSIGNCIISNHAASEKKRKIDHLDEDICWQINDQEDVWSAWKQYLESHSGHEYCLEKAHVIECGYSISCKPHYPEDLYQLFGDNKQQVIKSPFKKCSLFSSAMLQALSTGSKRVILRALTDDSHLDKVDEGDKEAAFVHGYFEYMYNFYKSPSLGDNEVMFNHKLIWPLFEMACSHSCLKFIPGEVLLSSTDEPYNADAVVKFEDIEICLLETSGHYGLNDKGRFGYDHVKGAFGAISMIRHAYKKYQYATKTTAQELRVFFMHAKEKKLNLWSLEFVSLNVQILQRIAVADIPETEHHSAQILHMGNFAYKLQTEIASSVDVLKKMRKEHNDYMISAELSDEHEERESLASFVSKSIQKPVKGSGYGLLLPEELEKSEVKTTFV</sequence>
<dbReference type="Proteomes" id="UP000242414">
    <property type="component" value="Unassembled WGS sequence"/>
</dbReference>
<evidence type="ECO:0000313" key="1">
    <source>
        <dbReference type="EMBL" id="ORE01346.1"/>
    </source>
</evidence>
<dbReference type="VEuPathDB" id="FungiDB:BCV72DRAFT_321723"/>
<protein>
    <submittedName>
        <fullName evidence="1">Uncharacterized protein</fullName>
    </submittedName>
</protein>
<dbReference type="EMBL" id="KV922147">
    <property type="protein sequence ID" value="ORE01346.1"/>
    <property type="molecule type" value="Genomic_DNA"/>
</dbReference>
<name>A0A1X0QNM0_RHIZD</name>
<reference evidence="1" key="1">
    <citation type="journal article" date="2016" name="Proc. Natl. Acad. Sci. U.S.A.">
        <title>Lipid metabolic changes in an early divergent fungus govern the establishment of a mutualistic symbiosis with endobacteria.</title>
        <authorList>
            <person name="Lastovetsky O.A."/>
            <person name="Gaspar M.L."/>
            <person name="Mondo S.J."/>
            <person name="LaButti K.M."/>
            <person name="Sandor L."/>
            <person name="Grigoriev I.V."/>
            <person name="Henry S.A."/>
            <person name="Pawlowska T.E."/>
        </authorList>
    </citation>
    <scope>NUCLEOTIDE SEQUENCE [LARGE SCALE GENOMIC DNA]</scope>
    <source>
        <strain evidence="1">ATCC 52814</strain>
    </source>
</reference>
<gene>
    <name evidence="1" type="ORF">BCV72DRAFT_321723</name>
</gene>
<dbReference type="OrthoDB" id="2267395at2759"/>
<organism evidence="1">
    <name type="scientific">Rhizopus microsporus var. microsporus</name>
    <dbReference type="NCBI Taxonomy" id="86635"/>
    <lineage>
        <taxon>Eukaryota</taxon>
        <taxon>Fungi</taxon>
        <taxon>Fungi incertae sedis</taxon>
        <taxon>Mucoromycota</taxon>
        <taxon>Mucoromycotina</taxon>
        <taxon>Mucoromycetes</taxon>
        <taxon>Mucorales</taxon>
        <taxon>Mucorineae</taxon>
        <taxon>Rhizopodaceae</taxon>
        <taxon>Rhizopus</taxon>
    </lineage>
</organism>
<dbReference type="AlphaFoldDB" id="A0A1X0QNM0"/>
<proteinExistence type="predicted"/>
<accession>A0A1X0QNM0</accession>